<dbReference type="PANTHER" id="PTHR17695:SF11">
    <property type="entry name" value="SMALL SUBUNIT PROCESSOME COMPONENT 20 HOMOLOG"/>
    <property type="match status" value="1"/>
</dbReference>
<feature type="region of interest" description="Disordered" evidence="1">
    <location>
        <begin position="2841"/>
        <end position="2860"/>
    </location>
</feature>
<feature type="compositionally biased region" description="Acidic residues" evidence="1">
    <location>
        <begin position="2663"/>
        <end position="2692"/>
    </location>
</feature>
<gene>
    <name evidence="5" type="primary">UTP20</name>
    <name evidence="5" type="ORF">DFQ27_004110</name>
</gene>
<dbReference type="Pfam" id="PF20416">
    <property type="entry name" value="UTP20"/>
    <property type="match status" value="1"/>
</dbReference>
<dbReference type="OrthoDB" id="360653at2759"/>
<protein>
    <submittedName>
        <fullName evidence="5">U3 snoRNP protein</fullName>
    </submittedName>
</protein>
<dbReference type="PANTHER" id="PTHR17695">
    <property type="entry name" value="SMALL SUBUNIT PROCESSOME COMPONENT 20 HOMOLOG"/>
    <property type="match status" value="1"/>
</dbReference>
<feature type="region of interest" description="Disordered" evidence="1">
    <location>
        <begin position="2661"/>
        <end position="2701"/>
    </location>
</feature>
<feature type="region of interest" description="Disordered" evidence="1">
    <location>
        <begin position="1783"/>
        <end position="1881"/>
    </location>
</feature>
<dbReference type="Proteomes" id="UP000807716">
    <property type="component" value="Unassembled WGS sequence"/>
</dbReference>
<proteinExistence type="predicted"/>
<feature type="compositionally biased region" description="Acidic residues" evidence="1">
    <location>
        <begin position="1850"/>
        <end position="1880"/>
    </location>
</feature>
<dbReference type="InterPro" id="IPR046523">
    <property type="entry name" value="UTP20_dom"/>
</dbReference>
<evidence type="ECO:0000256" key="1">
    <source>
        <dbReference type="SAM" id="MobiDB-lite"/>
    </source>
</evidence>
<feature type="compositionally biased region" description="Acidic residues" evidence="1">
    <location>
        <begin position="1808"/>
        <end position="1817"/>
    </location>
</feature>
<dbReference type="InterPro" id="IPR057525">
    <property type="entry name" value="UTP20_C"/>
</dbReference>
<feature type="domain" description="U3 small nucleolar RNA-associated protein 20" evidence="3">
    <location>
        <begin position="1908"/>
        <end position="2126"/>
    </location>
</feature>
<dbReference type="Pfam" id="PF23099">
    <property type="entry name" value="UTP20_C"/>
    <property type="match status" value="1"/>
</dbReference>
<evidence type="ECO:0000313" key="6">
    <source>
        <dbReference type="Proteomes" id="UP000807716"/>
    </source>
</evidence>
<accession>A0A9P6Q3V8</accession>
<comment type="caution">
    <text evidence="5">The sequence shown here is derived from an EMBL/GenBank/DDBJ whole genome shotgun (WGS) entry which is preliminary data.</text>
</comment>
<evidence type="ECO:0000259" key="2">
    <source>
        <dbReference type="Pfam" id="PF07539"/>
    </source>
</evidence>
<dbReference type="InterPro" id="IPR016024">
    <property type="entry name" value="ARM-type_fold"/>
</dbReference>
<feature type="domain" description="U3 small nucleolar RNA-associated protein 20 N-terminal" evidence="2">
    <location>
        <begin position="985"/>
        <end position="1614"/>
    </location>
</feature>
<evidence type="ECO:0000259" key="3">
    <source>
        <dbReference type="Pfam" id="PF20416"/>
    </source>
</evidence>
<keyword evidence="6" id="KW-1185">Reference proteome</keyword>
<organism evidence="5 6">
    <name type="scientific">Actinomortierella ambigua</name>
    <dbReference type="NCBI Taxonomy" id="1343610"/>
    <lineage>
        <taxon>Eukaryota</taxon>
        <taxon>Fungi</taxon>
        <taxon>Fungi incertae sedis</taxon>
        <taxon>Mucoromycota</taxon>
        <taxon>Mortierellomycotina</taxon>
        <taxon>Mortierellomycetes</taxon>
        <taxon>Mortierellales</taxon>
        <taxon>Mortierellaceae</taxon>
        <taxon>Actinomortierella</taxon>
    </lineage>
</organism>
<feature type="compositionally biased region" description="Basic and acidic residues" evidence="1">
    <location>
        <begin position="1793"/>
        <end position="1807"/>
    </location>
</feature>
<feature type="compositionally biased region" description="Basic residues" evidence="1">
    <location>
        <begin position="1783"/>
        <end position="1792"/>
    </location>
</feature>
<dbReference type="InterPro" id="IPR011989">
    <property type="entry name" value="ARM-like"/>
</dbReference>
<sequence>MGENSAKELNSGQGANRYKYQSFNTRVSSLKLKITRQVGIKDESVENGSYFNTALEGWKELNLSAPFVRFGLEARNYCQTLPQLLYHKDKVVDLLVEHLGEANPLSLEPILDLTVQLARDLDTELFSHVDRLLASAIPLVRMRDEKVIEWTFTCIASLFKIYSGPLRSDLRATFTLFAPYLGQDNAVRPIIRDFVAEAYAYLMRKTSQEHLRTLVAHIQTALRESPTSHFAEGVANLFFETVKLVGTQFQHRGIDIVLKEVLRALKSEDIQPEEIAQNITFIMVSKLTVRMVHYSDKDNFKPVLELFLSELTSCLEATPKKTGKKWTQVAEMLALINIGVSVRKGSRVHDFVKLYEKTVEVSKKTLTADSKAPAAVVHEMMNLASSLFAFSPLESVLFPGGLLLDSIFQQDDVSTVFAFAISLIKLKWTHYTQILLPHLVKYCAAQWSNTNASQVLAFLATLFTSNILVLTPGMVSAIVDESALLRFPGAAPAANGSKSKKGTKAAAAATSEGKERIVDGILRLLRQDCDWVIEAEKLSMVSLEDEAIPQLQIPIVTAALSVVPSVSLDWNATSDALVHLIKSLLAVLSKGDQSITLQKKPFVQGSAMATLHILLGEAIEVLSIVCERAGTAGAKTLADLWAVIINDALDNYGSNEVVLRGIAKYCLVLKQSNKHSNFFKTETLRDLFPKLEKNINSLQHRRRLHTLQILSSFETIKYADSNPQDKSLPQNDILGQCLLVEETPVTVDSYREKTMHIRRLTTMMGSGRVDEFYKQVPIRLALGILTINFQPLWADATALLVKMAELYPEAFWELLHGELKRFEDETLLIDSGLSQQVLAEYRGVLEELSPDAPPPADPKSKPSKVFECPTYTRVLRANNAANHLMTRKNQGWTLVVQFIDAYAPGSDRLDYWNYYGLILKALAEAPSIAEQHNRQLVEIFLKFIKEEYEPAWNRKDEIGEDEEVDGEEGEEVTEKLKILPKTTKDTRNRLHLFLTLFSKFKNPKQTYESTAMFDLYLRMLTIGDAPLQKLALSCISTFKIAALSPYQENLQNLLDEIKFRDELSTFVIAESDSSSIGNLHRDEVMPILLRLLYGCMISRKGKSSAKVGMAARRRAVLSALGGCRTEELGFFVSLMLSPFDFKGAGVDGGLFEFSKSSDLDMEVDGSSPWVGHLKKQTGFLNILDDAIKQLGSLIRPFLPEIMTAVMCMIHQAQERLDAETEHQSDLGAEEGLIETLQTKQLRDIRQLGIKRLTSIFLLPIKDFDFEAYVPAMFTSFLNRRVSRLDTESTQAPSVIMELFAAWATRQEYVMFLVKYNDQVLPKLYSCLAAKKVRDSVIAKVLEVCEDILSHCFEEKEKAKKPLTNKVLVPYTDILLDNLEAVLVKSSSDNAAKFGKDNFTKRQISILSQIAAYVKNGQQAIKLVDLLLPSLKKSPRVVPERTKADILRIVVDFMPILPNMAVDSPLFVKYYNHMAVLYSNLMARECRVILVEMMEAFARIDPHLAKVAALVADLNAFSTTRIDMPDFDRRMDAFNLLTNSLYLELDDRQWLPVLHNMMFYIRDPEEMSIRSNSSFAMNRFIDQCAATEEGSERREKFMGLLAHVIYPGLKKGFKSPIELVRYEFVTVLAHAVKKCPTLVQFSDMTDLLADGDEEASFFNNIYHIQLHRRIRALSRFSDICARGVFRAQTLTHLFAPLIAHFIFEAEKSTDHNLVNETVSTLGAIASQLPWGPYYNMLKGYLKLIPRKADMERILVRTVIAILDNFHFDIKNVQVSPEDAVAVIKHHQRKQRAFKPKDGRKGRDDRTDGGDDVEMEEAPEAVKSKSDRNKTDETKAEAEDSEEAQEDHKAEEEEEQEQEAEQDEDEDQEDAEDADVAMDEAESAAALAAKIHDTVIKKLLPELHRYLTNKDEASVMIRVPVALAITKLLKALPDVSLKTNLPGLLTSVCQILKSRQQEARDTTRDTLVKITMFLGVSYFSFILKEMRGALLRGYQLHVLGFTLHALLTHLVPTLLVGELDYCLRDIVEVLMNDIFGETGIEKDTEEITGKMKEAKSSVSFHSFELLAGVIEFKNMGIIMVPIKEVLSETEVVKVVRKTDEVLRRLATGLNNNPRFDTQDVLIFCHGLVSQNLALSRSKDEIKKARSRQEVNFTVDLKRPGMVAMDCFSANAHRFVAFGLNILRAALNRNKFDVRDALQLQMLDPFVQVVGNGTFSKYPDVIGQSLKIMCILAKLKLPSLESGMPVVIKQTFAIVKAQGSTKSELSQNCFRMLAVAIRECKTIEIKEAQLTSLLAMIQPDLEEPERQSTTFSLIRAIVSRKFVVPEMYDLMLNVSEIMVTSQSQQARELCRNALLQFLLDYPQGRGRLRNQMNFLVKNLSYVFESGRQSVMEMMHAIIQKFADEILMDYAEMFFLALVMQLVNDDSSKCREMAGALIKALLLRMNRQKLDNAYLLLGKWFDQKEQRNLQRAAAQVFGLAIDAFGAAFKKQIGALVPRLRLALESSIEIMEEARQLAAQQDPFEDEGKDAMDLDTDWEVGYYALNTFTKLVKQFPTVINSSEVAVLWPLISEHMLHPHAWVRLSATRLFGVFFSGIDPATRQAQNAPQTAALLTPEMLKGVAYKLCEQLKSEFLSADLGGQIVKNLFFIAKCYYALPLDYQFKDKDEEAEEEEEEDDEEEEGEDEDSDEDNEEESAGVDGSSLDKKKMPVNRTLFWLVKKLSFLSRGSAMRNNKNTVQQTFIFQSMAAFTTLIKPEELLPYLIPMISPIYRIVNDETAKGPEVEELKRLGQEVLDLVQKRAGKTEYLTAYNKVRQHVLEVRRERKQKRVMQALNDPEARARRRLQRNEMKSRKRQAKTKAFAKDKIRLTTIKKRRLE</sequence>
<dbReference type="GO" id="GO:0030686">
    <property type="term" value="C:90S preribosome"/>
    <property type="evidence" value="ECO:0007669"/>
    <property type="project" value="TreeGrafter"/>
</dbReference>
<evidence type="ECO:0000313" key="5">
    <source>
        <dbReference type="EMBL" id="KAG0259339.1"/>
    </source>
</evidence>
<reference evidence="5" key="1">
    <citation type="journal article" date="2020" name="Fungal Divers.">
        <title>Resolving the Mortierellaceae phylogeny through synthesis of multi-gene phylogenetics and phylogenomics.</title>
        <authorList>
            <person name="Vandepol N."/>
            <person name="Liber J."/>
            <person name="Desiro A."/>
            <person name="Na H."/>
            <person name="Kennedy M."/>
            <person name="Barry K."/>
            <person name="Grigoriev I.V."/>
            <person name="Miller A.N."/>
            <person name="O'Donnell K."/>
            <person name="Stajich J.E."/>
            <person name="Bonito G."/>
        </authorList>
    </citation>
    <scope>NUCLEOTIDE SEQUENCE</scope>
    <source>
        <strain evidence="5">BC1065</strain>
    </source>
</reference>
<feature type="domain" description="U3 small nucleolar RNA-associated protein 20 C-terminal" evidence="4">
    <location>
        <begin position="2575"/>
        <end position="2854"/>
    </location>
</feature>
<dbReference type="InterPro" id="IPR011430">
    <property type="entry name" value="UTP20_N"/>
</dbReference>
<dbReference type="GO" id="GO:0032040">
    <property type="term" value="C:small-subunit processome"/>
    <property type="evidence" value="ECO:0007669"/>
    <property type="project" value="TreeGrafter"/>
</dbReference>
<dbReference type="EMBL" id="JAAAJB010000288">
    <property type="protein sequence ID" value="KAG0259339.1"/>
    <property type="molecule type" value="Genomic_DNA"/>
</dbReference>
<dbReference type="Pfam" id="PF07539">
    <property type="entry name" value="UTP20_N"/>
    <property type="match status" value="1"/>
</dbReference>
<feature type="compositionally biased region" description="Basic and acidic residues" evidence="1">
    <location>
        <begin position="1818"/>
        <end position="1836"/>
    </location>
</feature>
<name>A0A9P6Q3V8_9FUNG</name>
<evidence type="ECO:0000259" key="4">
    <source>
        <dbReference type="Pfam" id="PF23099"/>
    </source>
</evidence>
<dbReference type="SUPFAM" id="SSF48371">
    <property type="entry name" value="ARM repeat"/>
    <property type="match status" value="2"/>
</dbReference>
<dbReference type="Gene3D" id="1.25.10.10">
    <property type="entry name" value="Leucine-rich Repeat Variant"/>
    <property type="match status" value="2"/>
</dbReference>
<dbReference type="InterPro" id="IPR052575">
    <property type="entry name" value="SSU_processome_comp_20"/>
</dbReference>